<sequence length="378" mass="42879">MPTSWLETIFCCRCCCRNEKIVQRTVTLGCFGIDGAGKSTILKMLKGEDPRNVLTTNGFSVFEMDYDERFRLRIYDVGGDKGIRDIWSNYFGEVYGIIYVIDYSNEETYQESIEAFQRVTNHPQCSKKPILLIINNKNNLEIDDVDISNAANIQTTSSVQQQMVMITHLNRYNGYLDNIKTSNMSVFQRAKKDRSALQDQFCAFMSLIAEHYVYLTEGVRSAELALQIRQQADKENRRIMLMQEEHELRKADIAGLEGRRSTVVTEQPRPAENEEDEKELNTSSPAISLASSTIPSDIVQVSPDDTPPPKPVKVSQTSTKPVSPDSNSGEQKNTDEIVSETKRHHSQELYFLPPKSPGRHTSRIQRIQSALNSRVAPL</sequence>
<dbReference type="SUPFAM" id="SSF52540">
    <property type="entry name" value="P-loop containing nucleoside triphosphate hydrolases"/>
    <property type="match status" value="1"/>
</dbReference>
<dbReference type="InterPro" id="IPR006689">
    <property type="entry name" value="Small_GTPase_ARF/SAR"/>
</dbReference>
<dbReference type="Proteomes" id="UP000494206">
    <property type="component" value="Unassembled WGS sequence"/>
</dbReference>
<dbReference type="GO" id="GO:0097730">
    <property type="term" value="C:non-motile cilium"/>
    <property type="evidence" value="ECO:0007669"/>
    <property type="project" value="TreeGrafter"/>
</dbReference>
<evidence type="ECO:0000256" key="2">
    <source>
        <dbReference type="ARBA" id="ARBA00023134"/>
    </source>
</evidence>
<dbReference type="EMBL" id="CADEPM010000006">
    <property type="protein sequence ID" value="CAB3407835.1"/>
    <property type="molecule type" value="Genomic_DNA"/>
</dbReference>
<dbReference type="OrthoDB" id="14717at2759"/>
<feature type="compositionally biased region" description="Polar residues" evidence="5">
    <location>
        <begin position="316"/>
        <end position="331"/>
    </location>
</feature>
<evidence type="ECO:0000256" key="3">
    <source>
        <dbReference type="PIRSR" id="PIRSR606689-1"/>
    </source>
</evidence>
<evidence type="ECO:0000313" key="7">
    <source>
        <dbReference type="Proteomes" id="UP000494206"/>
    </source>
</evidence>
<keyword evidence="1 3" id="KW-0547">Nucleotide-binding</keyword>
<keyword evidence="2 3" id="KW-0342">GTP-binding</keyword>
<dbReference type="GO" id="GO:1905515">
    <property type="term" value="P:non-motile cilium assembly"/>
    <property type="evidence" value="ECO:0007669"/>
    <property type="project" value="TreeGrafter"/>
</dbReference>
<evidence type="ECO:0000256" key="1">
    <source>
        <dbReference type="ARBA" id="ARBA00022741"/>
    </source>
</evidence>
<feature type="compositionally biased region" description="Polar residues" evidence="5">
    <location>
        <begin position="281"/>
        <end position="295"/>
    </location>
</feature>
<comment type="caution">
    <text evidence="6">The sequence shown here is derived from an EMBL/GenBank/DDBJ whole genome shotgun (WGS) entry which is preliminary data.</text>
</comment>
<feature type="compositionally biased region" description="Basic and acidic residues" evidence="5">
    <location>
        <begin position="332"/>
        <end position="341"/>
    </location>
</feature>
<protein>
    <recommendedName>
        <fullName evidence="8">ADP-ribosylation factor-like protein 13B</fullName>
    </recommendedName>
</protein>
<dbReference type="PANTHER" id="PTHR46090">
    <property type="entry name" value="ADP-RIBOSYLATION FACTOR-LIKE PROTEIN 13B"/>
    <property type="match status" value="1"/>
</dbReference>
<dbReference type="GO" id="GO:0060170">
    <property type="term" value="C:ciliary membrane"/>
    <property type="evidence" value="ECO:0007669"/>
    <property type="project" value="TreeGrafter"/>
</dbReference>
<reference evidence="6 7" key="1">
    <citation type="submission" date="2020-04" db="EMBL/GenBank/DDBJ databases">
        <authorList>
            <person name="Laetsch R D."/>
            <person name="Stevens L."/>
            <person name="Kumar S."/>
            <person name="Blaxter L. M."/>
        </authorList>
    </citation>
    <scope>NUCLEOTIDE SEQUENCE [LARGE SCALE GENOMIC DNA]</scope>
</reference>
<dbReference type="PROSITE" id="PS51417">
    <property type="entry name" value="ARF"/>
    <property type="match status" value="1"/>
</dbReference>
<dbReference type="Pfam" id="PF00025">
    <property type="entry name" value="Arf"/>
    <property type="match status" value="1"/>
</dbReference>
<dbReference type="GO" id="GO:0097500">
    <property type="term" value="P:receptor localization to non-motile cilium"/>
    <property type="evidence" value="ECO:0007669"/>
    <property type="project" value="TreeGrafter"/>
</dbReference>
<name>A0A8S1F5U7_9PELO</name>
<dbReference type="PANTHER" id="PTHR46090:SF2">
    <property type="entry name" value="ADP-RIBOSYLATION FACTOR-LIKE PROTEIN 13B"/>
    <property type="match status" value="1"/>
</dbReference>
<accession>A0A8S1F5U7</accession>
<dbReference type="Gene3D" id="3.40.50.300">
    <property type="entry name" value="P-loop containing nucleotide triphosphate hydrolases"/>
    <property type="match status" value="1"/>
</dbReference>
<dbReference type="SMART" id="SM00177">
    <property type="entry name" value="ARF"/>
    <property type="match status" value="1"/>
</dbReference>
<feature type="binding site" evidence="4">
    <location>
        <position position="39"/>
    </location>
    <ligand>
        <name>Mg(2+)</name>
        <dbReference type="ChEBI" id="CHEBI:18420"/>
    </ligand>
</feature>
<proteinExistence type="predicted"/>
<feature type="region of interest" description="Disordered" evidence="5">
    <location>
        <begin position="259"/>
        <end position="363"/>
    </location>
</feature>
<organism evidence="6 7">
    <name type="scientific">Caenorhabditis bovis</name>
    <dbReference type="NCBI Taxonomy" id="2654633"/>
    <lineage>
        <taxon>Eukaryota</taxon>
        <taxon>Metazoa</taxon>
        <taxon>Ecdysozoa</taxon>
        <taxon>Nematoda</taxon>
        <taxon>Chromadorea</taxon>
        <taxon>Rhabditida</taxon>
        <taxon>Rhabditina</taxon>
        <taxon>Rhabditomorpha</taxon>
        <taxon>Rhabditoidea</taxon>
        <taxon>Rhabditidae</taxon>
        <taxon>Peloderinae</taxon>
        <taxon>Caenorhabditis</taxon>
    </lineage>
</organism>
<evidence type="ECO:0000256" key="4">
    <source>
        <dbReference type="PIRSR" id="PIRSR606689-2"/>
    </source>
</evidence>
<dbReference type="GO" id="GO:0046872">
    <property type="term" value="F:metal ion binding"/>
    <property type="evidence" value="ECO:0007669"/>
    <property type="project" value="UniProtKB-KW"/>
</dbReference>
<keyword evidence="4" id="KW-0460">Magnesium</keyword>
<feature type="binding site" evidence="4">
    <location>
        <position position="56"/>
    </location>
    <ligand>
        <name>Mg(2+)</name>
        <dbReference type="ChEBI" id="CHEBI:18420"/>
    </ligand>
</feature>
<evidence type="ECO:0008006" key="8">
    <source>
        <dbReference type="Google" id="ProtNLM"/>
    </source>
</evidence>
<gene>
    <name evidence="6" type="ORF">CBOVIS_LOCUS9697</name>
</gene>
<evidence type="ECO:0000256" key="5">
    <source>
        <dbReference type="SAM" id="MobiDB-lite"/>
    </source>
</evidence>
<dbReference type="SMART" id="SM00178">
    <property type="entry name" value="SAR"/>
    <property type="match status" value="1"/>
</dbReference>
<dbReference type="AlphaFoldDB" id="A0A8S1F5U7"/>
<dbReference type="PRINTS" id="PR00328">
    <property type="entry name" value="SAR1GTPBP"/>
</dbReference>
<dbReference type="GO" id="GO:0005525">
    <property type="term" value="F:GTP binding"/>
    <property type="evidence" value="ECO:0007669"/>
    <property type="project" value="UniProtKB-KW"/>
</dbReference>
<feature type="binding site" evidence="3">
    <location>
        <begin position="32"/>
        <end position="39"/>
    </location>
    <ligand>
        <name>GTP</name>
        <dbReference type="ChEBI" id="CHEBI:37565"/>
    </ligand>
</feature>
<evidence type="ECO:0000313" key="6">
    <source>
        <dbReference type="EMBL" id="CAB3407835.1"/>
    </source>
</evidence>
<keyword evidence="4" id="KW-0479">Metal-binding</keyword>
<dbReference type="InterPro" id="IPR027417">
    <property type="entry name" value="P-loop_NTPase"/>
</dbReference>
<feature type="binding site" evidence="3">
    <location>
        <position position="79"/>
    </location>
    <ligand>
        <name>GTP</name>
        <dbReference type="ChEBI" id="CHEBI:37565"/>
    </ligand>
</feature>
<dbReference type="InterPro" id="IPR051995">
    <property type="entry name" value="Ciliary_GTPase"/>
</dbReference>
<keyword evidence="7" id="KW-1185">Reference proteome</keyword>
<dbReference type="GO" id="GO:0003924">
    <property type="term" value="F:GTPase activity"/>
    <property type="evidence" value="ECO:0007669"/>
    <property type="project" value="InterPro"/>
</dbReference>